<dbReference type="Proteomes" id="UP001449657">
    <property type="component" value="Chromosome"/>
</dbReference>
<dbReference type="InterPro" id="IPR001555">
    <property type="entry name" value="GART_AS"/>
</dbReference>
<evidence type="ECO:0000313" key="4">
    <source>
        <dbReference type="Proteomes" id="UP001449657"/>
    </source>
</evidence>
<keyword evidence="4" id="KW-1185">Reference proteome</keyword>
<organism evidence="3 4">
    <name type="scientific">Chitinophaga caseinilytica</name>
    <dbReference type="NCBI Taxonomy" id="2267521"/>
    <lineage>
        <taxon>Bacteria</taxon>
        <taxon>Pseudomonadati</taxon>
        <taxon>Bacteroidota</taxon>
        <taxon>Chitinophagia</taxon>
        <taxon>Chitinophagales</taxon>
        <taxon>Chitinophagaceae</taxon>
        <taxon>Chitinophaga</taxon>
    </lineage>
</organism>
<sequence>MCADVRKIILDSVAQGAVSIDYYCSPFSDADRFSEILGEQVKAIDIKSPEVVPMLREKYDLVFSIHCKQIFPKALVEQIRCINLHPGYNPINKGWYPQVFAIIKDLPLGATLHEMSETLDAGPIIDRKLVPLHHWDNSKSAYDKVVAAELEIFRDNIRPILQGEYETFVGDETPQLHMLRDFKALQQLDLDKQVSYRQVIDHLRALTHPLQQRLLSG</sequence>
<proteinExistence type="predicted"/>
<gene>
    <name evidence="3" type="ORF">WJU22_06895</name>
</gene>
<dbReference type="InterPro" id="IPR036477">
    <property type="entry name" value="Formyl_transf_N_sf"/>
</dbReference>
<dbReference type="InterPro" id="IPR040660">
    <property type="entry name" value="N_formyltrans_C"/>
</dbReference>
<dbReference type="PROSITE" id="PS00373">
    <property type="entry name" value="GART"/>
    <property type="match status" value="1"/>
</dbReference>
<protein>
    <submittedName>
        <fullName evidence="3">Formyltransferase family protein</fullName>
    </submittedName>
</protein>
<feature type="domain" description="N-formyltransferase dimerization C-terminal" evidence="2">
    <location>
        <begin position="181"/>
        <end position="209"/>
    </location>
</feature>
<reference evidence="3 4" key="1">
    <citation type="submission" date="2024-03" db="EMBL/GenBank/DDBJ databases">
        <title>Chitinophaga caseinilytica sp. nov., a casein hydrolysing bacterium isolated from forest soil.</title>
        <authorList>
            <person name="Lee D.S."/>
            <person name="Han D.M."/>
            <person name="Baek J.H."/>
            <person name="Choi D.G."/>
            <person name="Jeon J.H."/>
            <person name="Jeon C.O."/>
        </authorList>
    </citation>
    <scope>NUCLEOTIDE SEQUENCE [LARGE SCALE GENOMIC DNA]</scope>
    <source>
        <strain evidence="3 4">KACC 19118</strain>
    </source>
</reference>
<dbReference type="Gene3D" id="3.40.50.170">
    <property type="entry name" value="Formyl transferase, N-terminal domain"/>
    <property type="match status" value="1"/>
</dbReference>
<dbReference type="EMBL" id="CP150096">
    <property type="protein sequence ID" value="WZN47902.1"/>
    <property type="molecule type" value="Genomic_DNA"/>
</dbReference>
<dbReference type="SUPFAM" id="SSF53328">
    <property type="entry name" value="Formyltransferase"/>
    <property type="match status" value="1"/>
</dbReference>
<name>A0ABZ2Z991_9BACT</name>
<evidence type="ECO:0000313" key="3">
    <source>
        <dbReference type="EMBL" id="WZN47902.1"/>
    </source>
</evidence>
<dbReference type="RefSeq" id="WP_341842512.1">
    <property type="nucleotide sequence ID" value="NZ_CP149792.1"/>
</dbReference>
<dbReference type="InterPro" id="IPR002376">
    <property type="entry name" value="Formyl_transf_N"/>
</dbReference>
<evidence type="ECO:0000259" key="1">
    <source>
        <dbReference type="Pfam" id="PF00551"/>
    </source>
</evidence>
<dbReference type="Pfam" id="PF00551">
    <property type="entry name" value="Formyl_trans_N"/>
    <property type="match status" value="1"/>
</dbReference>
<evidence type="ECO:0000259" key="2">
    <source>
        <dbReference type="Pfam" id="PF18216"/>
    </source>
</evidence>
<feature type="domain" description="Formyl transferase N-terminal" evidence="1">
    <location>
        <begin position="57"/>
        <end position="153"/>
    </location>
</feature>
<dbReference type="Pfam" id="PF18216">
    <property type="entry name" value="N_formyltrans_C"/>
    <property type="match status" value="1"/>
</dbReference>
<accession>A0ABZ2Z991</accession>